<reference evidence="3" key="1">
    <citation type="journal article" date="2017" name="Nat. Ecol. Evol.">
        <title>Genome expansion and lineage-specific genetic innovations in the forest pathogenic fungi Armillaria.</title>
        <authorList>
            <person name="Sipos G."/>
            <person name="Prasanna A.N."/>
            <person name="Walter M.C."/>
            <person name="O'Connor E."/>
            <person name="Balint B."/>
            <person name="Krizsan K."/>
            <person name="Kiss B."/>
            <person name="Hess J."/>
            <person name="Varga T."/>
            <person name="Slot J."/>
            <person name="Riley R."/>
            <person name="Boka B."/>
            <person name="Rigling D."/>
            <person name="Barry K."/>
            <person name="Lee J."/>
            <person name="Mihaltcheva S."/>
            <person name="LaButti K."/>
            <person name="Lipzen A."/>
            <person name="Waldron R."/>
            <person name="Moloney N.M."/>
            <person name="Sperisen C."/>
            <person name="Kredics L."/>
            <person name="Vagvoelgyi C."/>
            <person name="Patrignani A."/>
            <person name="Fitzpatrick D."/>
            <person name="Nagy I."/>
            <person name="Doyle S."/>
            <person name="Anderson J.B."/>
            <person name="Grigoriev I.V."/>
            <person name="Gueldener U."/>
            <person name="Muensterkoetter M."/>
            <person name="Nagy L.G."/>
        </authorList>
    </citation>
    <scope>NUCLEOTIDE SEQUENCE [LARGE SCALE GENOMIC DNA]</scope>
    <source>
        <strain evidence="3">28-4</strain>
    </source>
</reference>
<evidence type="ECO:0000313" key="2">
    <source>
        <dbReference type="EMBL" id="PBK68315.1"/>
    </source>
</evidence>
<evidence type="ECO:0000313" key="3">
    <source>
        <dbReference type="Proteomes" id="UP000218334"/>
    </source>
</evidence>
<feature type="transmembrane region" description="Helical" evidence="1">
    <location>
        <begin position="89"/>
        <end position="107"/>
    </location>
</feature>
<keyword evidence="1" id="KW-1133">Transmembrane helix</keyword>
<gene>
    <name evidence="2" type="ORF">ARMSODRAFT_214350</name>
</gene>
<organism evidence="2 3">
    <name type="scientific">Armillaria solidipes</name>
    <dbReference type="NCBI Taxonomy" id="1076256"/>
    <lineage>
        <taxon>Eukaryota</taxon>
        <taxon>Fungi</taxon>
        <taxon>Dikarya</taxon>
        <taxon>Basidiomycota</taxon>
        <taxon>Agaricomycotina</taxon>
        <taxon>Agaricomycetes</taxon>
        <taxon>Agaricomycetidae</taxon>
        <taxon>Agaricales</taxon>
        <taxon>Marasmiineae</taxon>
        <taxon>Physalacriaceae</taxon>
        <taxon>Armillaria</taxon>
    </lineage>
</organism>
<keyword evidence="1" id="KW-0812">Transmembrane</keyword>
<proteinExistence type="predicted"/>
<dbReference type="AlphaFoldDB" id="A0A2H3BBS9"/>
<sequence length="110" mass="12512">MKDESGLKCLRPTRALRVVDCVPRTALRHPLLKVVLLPRRLCEPSSSDVRVEPPPLGLQCRHQEIAPKRGVFIGLRVFCRGKIFVRQTIEGWLCMLVLLITAAWGTIRCR</sequence>
<dbReference type="EMBL" id="KZ293433">
    <property type="protein sequence ID" value="PBK68315.1"/>
    <property type="molecule type" value="Genomic_DNA"/>
</dbReference>
<accession>A0A2H3BBS9</accession>
<keyword evidence="1" id="KW-0472">Membrane</keyword>
<evidence type="ECO:0000256" key="1">
    <source>
        <dbReference type="SAM" id="Phobius"/>
    </source>
</evidence>
<name>A0A2H3BBS9_9AGAR</name>
<dbReference type="Proteomes" id="UP000218334">
    <property type="component" value="Unassembled WGS sequence"/>
</dbReference>
<protein>
    <submittedName>
        <fullName evidence="2">Uncharacterized protein</fullName>
    </submittedName>
</protein>
<keyword evidence="3" id="KW-1185">Reference proteome</keyword>